<dbReference type="InterPro" id="IPR051542">
    <property type="entry name" value="Hydrogenase_cytochrome"/>
</dbReference>
<keyword evidence="5" id="KW-0349">Heme</keyword>
<keyword evidence="7" id="KW-0479">Metal-binding</keyword>
<evidence type="ECO:0000256" key="12">
    <source>
        <dbReference type="SAM" id="MobiDB-lite"/>
    </source>
</evidence>
<evidence type="ECO:0000256" key="4">
    <source>
        <dbReference type="ARBA" id="ARBA00022475"/>
    </source>
</evidence>
<comment type="subcellular location">
    <subcellularLocation>
        <location evidence="1">Cell membrane</location>
        <topology evidence="1">Multi-pass membrane protein</topology>
    </subcellularLocation>
</comment>
<evidence type="ECO:0000313" key="16">
    <source>
        <dbReference type="Proteomes" id="UP000243024"/>
    </source>
</evidence>
<keyword evidence="16" id="KW-1185">Reference proteome</keyword>
<proteinExistence type="inferred from homology"/>
<dbReference type="Gene3D" id="1.20.950.20">
    <property type="entry name" value="Transmembrane di-heme cytochromes, Chain C"/>
    <property type="match status" value="1"/>
</dbReference>
<dbReference type="GO" id="GO:0009055">
    <property type="term" value="F:electron transfer activity"/>
    <property type="evidence" value="ECO:0007669"/>
    <property type="project" value="InterPro"/>
</dbReference>
<dbReference type="InterPro" id="IPR016174">
    <property type="entry name" value="Di-haem_cyt_TM"/>
</dbReference>
<dbReference type="GO" id="GO:0022904">
    <property type="term" value="P:respiratory electron transport chain"/>
    <property type="evidence" value="ECO:0007669"/>
    <property type="project" value="InterPro"/>
</dbReference>
<keyword evidence="11 13" id="KW-0472">Membrane</keyword>
<evidence type="ECO:0000313" key="15">
    <source>
        <dbReference type="EMBL" id="OAR05622.1"/>
    </source>
</evidence>
<evidence type="ECO:0000256" key="10">
    <source>
        <dbReference type="ARBA" id="ARBA00023004"/>
    </source>
</evidence>
<dbReference type="EMBL" id="JXBB01000001">
    <property type="protein sequence ID" value="OAR05622.1"/>
    <property type="molecule type" value="Genomic_DNA"/>
</dbReference>
<feature type="region of interest" description="Disordered" evidence="12">
    <location>
        <begin position="1"/>
        <end position="22"/>
    </location>
</feature>
<dbReference type="PROSITE" id="PS00883">
    <property type="entry name" value="NI_HGENASE_CYTB_2"/>
    <property type="match status" value="1"/>
</dbReference>
<evidence type="ECO:0000256" key="8">
    <source>
        <dbReference type="ARBA" id="ARBA00022982"/>
    </source>
</evidence>
<dbReference type="GO" id="GO:0005886">
    <property type="term" value="C:plasma membrane"/>
    <property type="evidence" value="ECO:0007669"/>
    <property type="project" value="UniProtKB-SubCell"/>
</dbReference>
<dbReference type="GO" id="GO:0005506">
    <property type="term" value="F:iron ion binding"/>
    <property type="evidence" value="ECO:0007669"/>
    <property type="project" value="InterPro"/>
</dbReference>
<dbReference type="PANTHER" id="PTHR30485">
    <property type="entry name" value="NI/FE-HYDROGENASE 1 B-TYPE CYTOCHROME SUBUNIT"/>
    <property type="match status" value="1"/>
</dbReference>
<evidence type="ECO:0000256" key="2">
    <source>
        <dbReference type="ARBA" id="ARBA00008622"/>
    </source>
</evidence>
<dbReference type="PRINTS" id="PR00161">
    <property type="entry name" value="NIHGNASECYTB"/>
</dbReference>
<dbReference type="NCBIfam" id="TIGR02125">
    <property type="entry name" value="CytB-hydogenase"/>
    <property type="match status" value="1"/>
</dbReference>
<feature type="transmembrane region" description="Helical" evidence="13">
    <location>
        <begin position="155"/>
        <end position="176"/>
    </location>
</feature>
<protein>
    <submittedName>
        <fullName evidence="15">Hydrogenase</fullName>
    </submittedName>
</protein>
<dbReference type="PROSITE" id="PS00882">
    <property type="entry name" value="NI_HGENASE_CYTB_1"/>
    <property type="match status" value="1"/>
</dbReference>
<dbReference type="InterPro" id="IPR000516">
    <property type="entry name" value="Ni-dep_Hydgase_cyt-B"/>
</dbReference>
<organism evidence="15 16">
    <name type="scientific">Hydrogenibacillus schlegelii</name>
    <name type="common">Bacillus schlegelii</name>
    <dbReference type="NCBI Taxonomy" id="1484"/>
    <lineage>
        <taxon>Bacteria</taxon>
        <taxon>Bacillati</taxon>
        <taxon>Bacillota</taxon>
        <taxon>Bacilli</taxon>
        <taxon>Bacillales</taxon>
        <taxon>Bacillales Family X. Incertae Sedis</taxon>
        <taxon>Hydrogenibacillus</taxon>
    </lineage>
</organism>
<evidence type="ECO:0000256" key="13">
    <source>
        <dbReference type="SAM" id="Phobius"/>
    </source>
</evidence>
<evidence type="ECO:0000256" key="5">
    <source>
        <dbReference type="ARBA" id="ARBA00022617"/>
    </source>
</evidence>
<comment type="similarity">
    <text evidence="2">Belongs to the HupC/HyaC/HydC family.</text>
</comment>
<feature type="domain" description="Cytochrome b561 bacterial/Ni-hydrogenase" evidence="14">
    <location>
        <begin position="40"/>
        <end position="241"/>
    </location>
</feature>
<dbReference type="STRING" id="1484.SA87_11455"/>
<dbReference type="GO" id="GO:0020037">
    <property type="term" value="F:heme binding"/>
    <property type="evidence" value="ECO:0007669"/>
    <property type="project" value="TreeGrafter"/>
</dbReference>
<dbReference type="Pfam" id="PF01292">
    <property type="entry name" value="Ni_hydr_CYTB"/>
    <property type="match status" value="1"/>
</dbReference>
<evidence type="ECO:0000259" key="14">
    <source>
        <dbReference type="Pfam" id="PF01292"/>
    </source>
</evidence>
<keyword evidence="10" id="KW-0408">Iron</keyword>
<feature type="transmembrane region" description="Helical" evidence="13">
    <location>
        <begin position="83"/>
        <end position="104"/>
    </location>
</feature>
<keyword evidence="4" id="KW-1003">Cell membrane</keyword>
<evidence type="ECO:0000256" key="7">
    <source>
        <dbReference type="ARBA" id="ARBA00022723"/>
    </source>
</evidence>
<evidence type="ECO:0000256" key="1">
    <source>
        <dbReference type="ARBA" id="ARBA00004651"/>
    </source>
</evidence>
<dbReference type="InterPro" id="IPR011577">
    <property type="entry name" value="Cyt_b561_bac/Ni-Hgenase"/>
</dbReference>
<keyword evidence="8" id="KW-0249">Electron transport</keyword>
<comment type="caution">
    <text evidence="15">The sequence shown here is derived from an EMBL/GenBank/DDBJ whole genome shotgun (WGS) entry which is preliminary data.</text>
</comment>
<name>A0A179IUF7_HYDSH</name>
<keyword evidence="9 13" id="KW-1133">Transmembrane helix</keyword>
<feature type="transmembrane region" description="Helical" evidence="13">
    <location>
        <begin position="47"/>
        <end position="71"/>
    </location>
</feature>
<evidence type="ECO:0000256" key="6">
    <source>
        <dbReference type="ARBA" id="ARBA00022692"/>
    </source>
</evidence>
<accession>A0A179IUF7</accession>
<feature type="transmembrane region" description="Helical" evidence="13">
    <location>
        <begin position="207"/>
        <end position="224"/>
    </location>
</feature>
<gene>
    <name evidence="15" type="ORF">SA87_11455</name>
</gene>
<evidence type="ECO:0000256" key="9">
    <source>
        <dbReference type="ARBA" id="ARBA00022989"/>
    </source>
</evidence>
<dbReference type="PANTHER" id="PTHR30485:SF0">
    <property type="entry name" value="NI_FE-HYDROGENASE 1 B-TYPE CYTOCHROME SUBUNIT-RELATED"/>
    <property type="match status" value="1"/>
</dbReference>
<dbReference type="AlphaFoldDB" id="A0A179IUF7"/>
<reference evidence="15 16" key="1">
    <citation type="submission" date="2015-09" db="EMBL/GenBank/DDBJ databases">
        <title>Draft genome sequence of Hydrogenibacillus schlegelii DSM 2000.</title>
        <authorList>
            <person name="Hemp J."/>
        </authorList>
    </citation>
    <scope>NUCLEOTIDE SEQUENCE [LARGE SCALE GENOMIC DNA]</scope>
    <source>
        <strain evidence="15 16">MA 48</strain>
    </source>
</reference>
<dbReference type="Proteomes" id="UP000243024">
    <property type="component" value="Unassembled WGS sequence"/>
</dbReference>
<evidence type="ECO:0000256" key="3">
    <source>
        <dbReference type="ARBA" id="ARBA00022448"/>
    </source>
</evidence>
<keyword evidence="3" id="KW-0813">Transport</keyword>
<evidence type="ECO:0000256" key="11">
    <source>
        <dbReference type="ARBA" id="ARBA00023136"/>
    </source>
</evidence>
<dbReference type="SUPFAM" id="SSF81342">
    <property type="entry name" value="Transmembrane di-heme cytochromes"/>
    <property type="match status" value="1"/>
</dbReference>
<keyword evidence="6 13" id="KW-0812">Transmembrane</keyword>
<sequence>MPMAEPTGAGVQALPGKTGRKRRRDPIYHAAEPETVKVYVWELPVRIWHWVNALSIFVLFVTGIYIGNPFVHAAGSGDADAFLMGWVRIVHFVTAFVFTLGWVFRLYWNFFGNRYAIENPFRRRFWSGMWETVKYYLFLPNRKPHYVGHNPLAMLSYWLFGVMSLIVILTGFFLLFEPHLDTAFGRLVSWMFLVFGDSFSIRSWHHVFAWLIILFVIVHVYMAVRDDLVERSGTISSMITGYKTAKRAHLIEADEDAAGERKTLDVG</sequence>